<proteinExistence type="predicted"/>
<dbReference type="Proteomes" id="UP000828251">
    <property type="component" value="Unassembled WGS sequence"/>
</dbReference>
<protein>
    <submittedName>
        <fullName evidence="1">Uncharacterized protein</fullName>
    </submittedName>
</protein>
<accession>A0A9D3UKN4</accession>
<reference evidence="1 2" key="1">
    <citation type="journal article" date="2021" name="Plant Biotechnol. J.">
        <title>Multi-omics assisted identification of the key and species-specific regulatory components of drought-tolerant mechanisms in Gossypium stocksii.</title>
        <authorList>
            <person name="Yu D."/>
            <person name="Ke L."/>
            <person name="Zhang D."/>
            <person name="Wu Y."/>
            <person name="Sun Y."/>
            <person name="Mei J."/>
            <person name="Sun J."/>
            <person name="Sun Y."/>
        </authorList>
    </citation>
    <scope>NUCLEOTIDE SEQUENCE [LARGE SCALE GENOMIC DNA]</scope>
    <source>
        <strain evidence="2">cv. E1</strain>
        <tissue evidence="1">Leaf</tissue>
    </source>
</reference>
<name>A0A9D3UKN4_9ROSI</name>
<gene>
    <name evidence="1" type="ORF">J1N35_037776</name>
</gene>
<organism evidence="1 2">
    <name type="scientific">Gossypium stocksii</name>
    <dbReference type="NCBI Taxonomy" id="47602"/>
    <lineage>
        <taxon>Eukaryota</taxon>
        <taxon>Viridiplantae</taxon>
        <taxon>Streptophyta</taxon>
        <taxon>Embryophyta</taxon>
        <taxon>Tracheophyta</taxon>
        <taxon>Spermatophyta</taxon>
        <taxon>Magnoliopsida</taxon>
        <taxon>eudicotyledons</taxon>
        <taxon>Gunneridae</taxon>
        <taxon>Pentapetalae</taxon>
        <taxon>rosids</taxon>
        <taxon>malvids</taxon>
        <taxon>Malvales</taxon>
        <taxon>Malvaceae</taxon>
        <taxon>Malvoideae</taxon>
        <taxon>Gossypium</taxon>
    </lineage>
</organism>
<evidence type="ECO:0000313" key="2">
    <source>
        <dbReference type="Proteomes" id="UP000828251"/>
    </source>
</evidence>
<dbReference type="OrthoDB" id="991388at2759"/>
<sequence>MKDSIAGLSLDDEEEEIIQLEVEETNQEISYVNYLVGVFLTSSVVHFQAMRSTLVLLLTSWEILPGNFVNGKSGDLSLGWNSDCKITLRSFSRRYIDVMIGGENLEMYGVLQSTKGEYV</sequence>
<evidence type="ECO:0000313" key="1">
    <source>
        <dbReference type="EMBL" id="KAH1046992.1"/>
    </source>
</evidence>
<dbReference type="AlphaFoldDB" id="A0A9D3UKN4"/>
<keyword evidence="2" id="KW-1185">Reference proteome</keyword>
<comment type="caution">
    <text evidence="1">The sequence shown here is derived from an EMBL/GenBank/DDBJ whole genome shotgun (WGS) entry which is preliminary data.</text>
</comment>
<dbReference type="EMBL" id="JAIQCV010000011">
    <property type="protein sequence ID" value="KAH1046992.1"/>
    <property type="molecule type" value="Genomic_DNA"/>
</dbReference>